<keyword evidence="1" id="KW-0472">Membrane</keyword>
<accession>A0ABT7ERE5</accession>
<feature type="transmembrane region" description="Helical" evidence="1">
    <location>
        <begin position="14"/>
        <end position="36"/>
    </location>
</feature>
<name>A0ABT7ERE5_9GAMM</name>
<proteinExistence type="predicted"/>
<feature type="transmembrane region" description="Helical" evidence="1">
    <location>
        <begin position="209"/>
        <end position="229"/>
    </location>
</feature>
<feature type="transmembrane region" description="Helical" evidence="1">
    <location>
        <begin position="48"/>
        <end position="68"/>
    </location>
</feature>
<keyword evidence="3" id="KW-1185">Reference proteome</keyword>
<feature type="transmembrane region" description="Helical" evidence="1">
    <location>
        <begin position="136"/>
        <end position="158"/>
    </location>
</feature>
<dbReference type="RefSeq" id="WP_284138376.1">
    <property type="nucleotide sequence ID" value="NZ_JASJUT010000011.1"/>
</dbReference>
<comment type="caution">
    <text evidence="2">The sequence shown here is derived from an EMBL/GenBank/DDBJ whole genome shotgun (WGS) entry which is preliminary data.</text>
</comment>
<feature type="transmembrane region" description="Helical" evidence="1">
    <location>
        <begin position="114"/>
        <end position="130"/>
    </location>
</feature>
<dbReference type="EMBL" id="JASJUT010000011">
    <property type="protein sequence ID" value="MDK2597588.1"/>
    <property type="molecule type" value="Genomic_DNA"/>
</dbReference>
<feature type="transmembrane region" description="Helical" evidence="1">
    <location>
        <begin position="74"/>
        <end position="93"/>
    </location>
</feature>
<feature type="transmembrane region" description="Helical" evidence="1">
    <location>
        <begin position="355"/>
        <end position="373"/>
    </location>
</feature>
<evidence type="ECO:0000256" key="1">
    <source>
        <dbReference type="SAM" id="Phobius"/>
    </source>
</evidence>
<evidence type="ECO:0000313" key="3">
    <source>
        <dbReference type="Proteomes" id="UP001231915"/>
    </source>
</evidence>
<feature type="transmembrane region" description="Helical" evidence="1">
    <location>
        <begin position="385"/>
        <end position="401"/>
    </location>
</feature>
<feature type="transmembrane region" description="Helical" evidence="1">
    <location>
        <begin position="407"/>
        <end position="424"/>
    </location>
</feature>
<protein>
    <submittedName>
        <fullName evidence="2">Uncharacterized protein</fullName>
    </submittedName>
</protein>
<evidence type="ECO:0000313" key="2">
    <source>
        <dbReference type="EMBL" id="MDK2597588.1"/>
    </source>
</evidence>
<feature type="transmembrane region" description="Helical" evidence="1">
    <location>
        <begin position="235"/>
        <end position="263"/>
    </location>
</feature>
<sequence length="438" mass="50574">MNISQLNKVNYQEVMLKVVLFLFFFTPFLSLLMYSATDMKLVAALPALLRDMLVFSFVIFGVIYKFFLDKKVNITILFFFLLLTSISISILAIEFDTVTFDEFVRVVANNIRRFIFPFLVFYFFLFYFKFKNIDLLAKFITAFWIFGIFEWLMPLAFWEKMGLLEYWNEYANSVSSTGNTHDQLQGYPRLFTFDTYYLIGQKSRRLISFYIEPTTTAALAQASVIFGLLFKRKAIVWLATIAGFLTYSKGFIIFFILLTPILILYKYASLRLLKFYCNTIAFLLFGMLFAGFFIFLAFPQIVQFGLFAHLEGLYEFFIHFNILGYGIGNVGSFRFDSMWGGVFHRVGVESSLANLISQLGLMGFISIYGLFVFFLNRVITKKESVYVYFGVILYVFVYSTSNSSTGYSGNFLIYLLVVIVYKYSSLGSSDSKKGAVNG</sequence>
<organism evidence="2 3">
    <name type="scientific">Pseudoalteromonas obscura</name>
    <dbReference type="NCBI Taxonomy" id="3048491"/>
    <lineage>
        <taxon>Bacteria</taxon>
        <taxon>Pseudomonadati</taxon>
        <taxon>Pseudomonadota</taxon>
        <taxon>Gammaproteobacteria</taxon>
        <taxon>Alteromonadales</taxon>
        <taxon>Pseudoalteromonadaceae</taxon>
        <taxon>Pseudoalteromonas</taxon>
    </lineage>
</organism>
<gene>
    <name evidence="2" type="ORF">QNM18_21235</name>
</gene>
<dbReference type="Proteomes" id="UP001231915">
    <property type="component" value="Unassembled WGS sequence"/>
</dbReference>
<keyword evidence="1" id="KW-1133">Transmembrane helix</keyword>
<feature type="transmembrane region" description="Helical" evidence="1">
    <location>
        <begin position="275"/>
        <end position="298"/>
    </location>
</feature>
<keyword evidence="1" id="KW-0812">Transmembrane</keyword>
<reference evidence="2 3" key="1">
    <citation type="submission" date="2023-05" db="EMBL/GenBank/DDBJ databases">
        <title>Pseudoalteromonas ardens sp. nov., Pseudoalteromonas obscura sp. nov., and Pseudoalteromonas umbrosa sp. nov., isolated from the coral Montipora capitata.</title>
        <authorList>
            <person name="Thomas E.M."/>
            <person name="Smith E.M."/>
            <person name="Papke E."/>
            <person name="Shlafstein M.D."/>
            <person name="Oline D.K."/>
            <person name="Videau P."/>
            <person name="Saw J.H."/>
            <person name="Strangman W.K."/>
            <person name="Ushijima B."/>
        </authorList>
    </citation>
    <scope>NUCLEOTIDE SEQUENCE [LARGE SCALE GENOMIC DNA]</scope>
    <source>
        <strain evidence="2 3">P94</strain>
    </source>
</reference>